<evidence type="ECO:0000256" key="1">
    <source>
        <dbReference type="ARBA" id="ARBA00005622"/>
    </source>
</evidence>
<dbReference type="RefSeq" id="WP_002846922.1">
    <property type="nucleotide sequence ID" value="NZ_CAJGWY010000013.1"/>
</dbReference>
<evidence type="ECO:0000256" key="3">
    <source>
        <dbReference type="SAM" id="Phobius"/>
    </source>
</evidence>
<feature type="transmembrane region" description="Helical" evidence="3">
    <location>
        <begin position="12"/>
        <end position="34"/>
    </location>
</feature>
<accession>A0A401AF62</accession>
<dbReference type="AlphaFoldDB" id="A0A401AF62"/>
<organism evidence="4 5">
    <name type="scientific">Campylobacter coli</name>
    <dbReference type="NCBI Taxonomy" id="195"/>
    <lineage>
        <taxon>Bacteria</taxon>
        <taxon>Pseudomonadati</taxon>
        <taxon>Campylobacterota</taxon>
        <taxon>Epsilonproteobacteria</taxon>
        <taxon>Campylobacterales</taxon>
        <taxon>Campylobacteraceae</taxon>
        <taxon>Campylobacter</taxon>
    </lineage>
</organism>
<reference evidence="4 5" key="1">
    <citation type="submission" date="2018-06" db="EMBL/GenBank/DDBJ databases">
        <authorList>
            <consortium name="NARMS: The National Antimicrobial Resistance Monitoring System"/>
        </authorList>
    </citation>
    <scope>NUCLEOTIDE SEQUENCE [LARGE SCALE GENOMIC DNA]</scope>
    <source>
        <strain evidence="4 5">FSIS11807978</strain>
    </source>
</reference>
<name>A0A401AF62_CAMCO</name>
<dbReference type="Gene3D" id="3.40.50.1820">
    <property type="entry name" value="alpha/beta hydrolase"/>
    <property type="match status" value="1"/>
</dbReference>
<evidence type="ECO:0000256" key="2">
    <source>
        <dbReference type="ARBA" id="ARBA00022801"/>
    </source>
</evidence>
<dbReference type="GO" id="GO:0016788">
    <property type="term" value="F:hydrolase activity, acting on ester bonds"/>
    <property type="evidence" value="ECO:0007669"/>
    <property type="project" value="TreeGrafter"/>
</dbReference>
<dbReference type="InterPro" id="IPR052558">
    <property type="entry name" value="Siderophore_Hydrolase_D"/>
</dbReference>
<keyword evidence="3" id="KW-0472">Membrane</keyword>
<evidence type="ECO:0000313" key="5">
    <source>
        <dbReference type="Proteomes" id="UP000365807"/>
    </source>
</evidence>
<dbReference type="Proteomes" id="UP000365807">
    <property type="component" value="Unassembled WGS sequence"/>
</dbReference>
<dbReference type="PANTHER" id="PTHR40841">
    <property type="entry name" value="SIDEROPHORE TRIACETYLFUSARININE C ESTERASE"/>
    <property type="match status" value="1"/>
</dbReference>
<dbReference type="InterPro" id="IPR000801">
    <property type="entry name" value="Esterase-like"/>
</dbReference>
<proteinExistence type="inferred from homology"/>
<dbReference type="InterPro" id="IPR029058">
    <property type="entry name" value="AB_hydrolase_fold"/>
</dbReference>
<dbReference type="PANTHER" id="PTHR40841:SF2">
    <property type="entry name" value="SIDEROPHORE-DEGRADING ESTERASE (EUROFUNG)"/>
    <property type="match status" value="1"/>
</dbReference>
<comment type="similarity">
    <text evidence="1">Belongs to the esterase D family.</text>
</comment>
<keyword evidence="3" id="KW-0812">Transmembrane</keyword>
<comment type="caution">
    <text evidence="4">The sequence shown here is derived from an EMBL/GenBank/DDBJ whole genome shotgun (WGS) entry which is preliminary data.</text>
</comment>
<dbReference type="SUPFAM" id="SSF53474">
    <property type="entry name" value="alpha/beta-Hydrolases"/>
    <property type="match status" value="1"/>
</dbReference>
<gene>
    <name evidence="4" type="ORF">C6T04_01640</name>
</gene>
<protein>
    <submittedName>
        <fullName evidence="4">Alpha/beta hydrolase</fullName>
    </submittedName>
</protein>
<dbReference type="EMBL" id="AACGFG010000002">
    <property type="protein sequence ID" value="EAK4357633.1"/>
    <property type="molecule type" value="Genomic_DNA"/>
</dbReference>
<keyword evidence="2 4" id="KW-0378">Hydrolase</keyword>
<keyword evidence="3" id="KW-1133">Transmembrane helix</keyword>
<evidence type="ECO:0000313" key="4">
    <source>
        <dbReference type="EMBL" id="EAK4357633.1"/>
    </source>
</evidence>
<sequence>MGRTNQSSFCLIFKNIGFLCRYCIIFLILTIPLFSKPDQKITPIIEKAKDYFFIEKDLKLTHYHTSYRIFVAKSKIKYKKYKVIYLLDGNAFFSRFLNLYNYLPKEDILIVGIGYDSPLAFDTTHRTKDYTPKVQGLEFQNGGGSFEFRQFIKTELLPYINTHYETSEDFQILFGHSFGGLFALDTLFNDTKLFSHYFIISPSLWWGGSEFIPKRISLSNCPQIYMALGSAESNSSIKKAKAKISVKELGMQILNHSACEVEFKLFENETHGSVIEKAMIWAIENIKSEPID</sequence>
<dbReference type="Pfam" id="PF00756">
    <property type="entry name" value="Esterase"/>
    <property type="match status" value="1"/>
</dbReference>